<dbReference type="EMBL" id="JABFDB010000016">
    <property type="protein sequence ID" value="NYZ22289.1"/>
    <property type="molecule type" value="Genomic_DNA"/>
</dbReference>
<dbReference type="InterPro" id="IPR027417">
    <property type="entry name" value="P-loop_NTPase"/>
</dbReference>
<protein>
    <submittedName>
        <fullName evidence="2">AAA family ATPase</fullName>
    </submittedName>
</protein>
<evidence type="ECO:0000313" key="3">
    <source>
        <dbReference type="Proteomes" id="UP000584642"/>
    </source>
</evidence>
<sequence>MSVALHHRPEERRRLMRLLLGGTDILMLAPRRIGKTWLMKKVDGDLTAAGVTCVRIDVEGIDSEAAFLRTLCQEIDGKQTIVGSVTNFLTTKLKQARSGNAGSSLAEMLGTTDPRIFSDTLIAALHQQGTRTVIMIDEFSLFVWGLSRKDPDGARTMLYHLRRLQQEHTNVSWLLTGSIGLDVVARRLGLEGALLDFENFGLAPFDEGAARSYLSEQSNDGLLDQPYDLTDDGFAHLTRELGWLSPYYLGHIARLVKPAAPTQAGGRASAGRVEVERAFEALLSPLHRSYFAPWGEHIRKNFLPEDTGRLEMILARCCETAGGETEDTLLGLFNPTPGAVSLRDLKDLLLSLCNDGYLVKDDGRWRYRSGLLRRYWLEYVA</sequence>
<evidence type="ECO:0000313" key="2">
    <source>
        <dbReference type="EMBL" id="NYZ22289.1"/>
    </source>
</evidence>
<organism evidence="2 3">
    <name type="scientific">Azospirillum oleiclasticum</name>
    <dbReference type="NCBI Taxonomy" id="2735135"/>
    <lineage>
        <taxon>Bacteria</taxon>
        <taxon>Pseudomonadati</taxon>
        <taxon>Pseudomonadota</taxon>
        <taxon>Alphaproteobacteria</taxon>
        <taxon>Rhodospirillales</taxon>
        <taxon>Azospirillaceae</taxon>
        <taxon>Azospirillum</taxon>
    </lineage>
</organism>
<evidence type="ECO:0000259" key="1">
    <source>
        <dbReference type="Pfam" id="PF13401"/>
    </source>
</evidence>
<dbReference type="SUPFAM" id="SSF52540">
    <property type="entry name" value="P-loop containing nucleoside triphosphate hydrolases"/>
    <property type="match status" value="1"/>
</dbReference>
<accession>A0ABX2TD72</accession>
<gene>
    <name evidence="2" type="ORF">HND93_21465</name>
</gene>
<dbReference type="Proteomes" id="UP000584642">
    <property type="component" value="Unassembled WGS sequence"/>
</dbReference>
<comment type="caution">
    <text evidence="2">The sequence shown here is derived from an EMBL/GenBank/DDBJ whole genome shotgun (WGS) entry which is preliminary data.</text>
</comment>
<proteinExistence type="predicted"/>
<dbReference type="InterPro" id="IPR049945">
    <property type="entry name" value="AAA_22"/>
</dbReference>
<reference evidence="2 3" key="1">
    <citation type="submission" date="2020-05" db="EMBL/GenBank/DDBJ databases">
        <title>Azospirillum oleiclasticum sp. nov, a nitrogen-fixing and heavy crude oil-emulsifying bacterium isolated from the crude oil of Yumen Oilfield.</title>
        <authorList>
            <person name="Wu D."/>
            <person name="Cai M."/>
            <person name="Zhang X."/>
        </authorList>
    </citation>
    <scope>NUCLEOTIDE SEQUENCE [LARGE SCALE GENOMIC DNA]</scope>
    <source>
        <strain evidence="2 3">ROY-1-1-2</strain>
    </source>
</reference>
<dbReference type="PANTHER" id="PTHR34301:SF8">
    <property type="entry name" value="ATPASE DOMAIN-CONTAINING PROTEIN"/>
    <property type="match status" value="1"/>
</dbReference>
<dbReference type="RefSeq" id="WP_180284061.1">
    <property type="nucleotide sequence ID" value="NZ_JABFDB010000016.1"/>
</dbReference>
<keyword evidence="3" id="KW-1185">Reference proteome</keyword>
<dbReference type="PANTHER" id="PTHR34301">
    <property type="entry name" value="DNA-BINDING PROTEIN-RELATED"/>
    <property type="match status" value="1"/>
</dbReference>
<feature type="domain" description="ORC1/DEAH AAA+ ATPase" evidence="1">
    <location>
        <begin position="29"/>
        <end position="182"/>
    </location>
</feature>
<dbReference type="Pfam" id="PF13401">
    <property type="entry name" value="AAA_22"/>
    <property type="match status" value="1"/>
</dbReference>
<dbReference type="Gene3D" id="3.40.50.300">
    <property type="entry name" value="P-loop containing nucleotide triphosphate hydrolases"/>
    <property type="match status" value="1"/>
</dbReference>
<name>A0ABX2TD72_9PROT</name>